<evidence type="ECO:0000313" key="3">
    <source>
        <dbReference type="EMBL" id="RAJ17874.1"/>
    </source>
</evidence>
<comment type="caution">
    <text evidence="3">The sequence shown here is derived from an EMBL/GenBank/DDBJ whole genome shotgun (WGS) entry which is preliminary data.</text>
</comment>
<dbReference type="AlphaFoldDB" id="A0A327RQF7"/>
<reference evidence="3 4" key="1">
    <citation type="submission" date="2018-06" db="EMBL/GenBank/DDBJ databases">
        <title>Genomic Encyclopedia of Archaeal and Bacterial Type Strains, Phase II (KMG-II): from individual species to whole genera.</title>
        <authorList>
            <person name="Goeker M."/>
        </authorList>
    </citation>
    <scope>NUCLEOTIDE SEQUENCE [LARGE SCALE GENOMIC DNA]</scope>
    <source>
        <strain evidence="3 4">DSM 24464</strain>
    </source>
</reference>
<evidence type="ECO:0000256" key="1">
    <source>
        <dbReference type="ARBA" id="ARBA00022729"/>
    </source>
</evidence>
<keyword evidence="1" id="KW-0732">Signal</keyword>
<feature type="domain" description="Secretion system C-terminal sorting" evidence="2">
    <location>
        <begin position="595"/>
        <end position="657"/>
    </location>
</feature>
<evidence type="ECO:0000259" key="2">
    <source>
        <dbReference type="Pfam" id="PF18962"/>
    </source>
</evidence>
<proteinExistence type="predicted"/>
<dbReference type="EMBL" id="QLLO01000001">
    <property type="protein sequence ID" value="RAJ17874.1"/>
    <property type="molecule type" value="Genomic_DNA"/>
</dbReference>
<dbReference type="Pfam" id="PF18962">
    <property type="entry name" value="Por_Secre_tail"/>
    <property type="match status" value="1"/>
</dbReference>
<keyword evidence="4" id="KW-1185">Reference proteome</keyword>
<evidence type="ECO:0000313" key="4">
    <source>
        <dbReference type="Proteomes" id="UP000248703"/>
    </source>
</evidence>
<dbReference type="Gene3D" id="2.60.120.260">
    <property type="entry name" value="Galactose-binding domain-like"/>
    <property type="match status" value="1"/>
</dbReference>
<dbReference type="NCBIfam" id="TIGR04183">
    <property type="entry name" value="Por_Secre_tail"/>
    <property type="match status" value="1"/>
</dbReference>
<organism evidence="3 4">
    <name type="scientific">Olleya aquimaris</name>
    <dbReference type="NCBI Taxonomy" id="639310"/>
    <lineage>
        <taxon>Bacteria</taxon>
        <taxon>Pseudomonadati</taxon>
        <taxon>Bacteroidota</taxon>
        <taxon>Flavobacteriia</taxon>
        <taxon>Flavobacteriales</taxon>
        <taxon>Flavobacteriaceae</taxon>
    </lineage>
</organism>
<sequence>MQAQTAFCEQFDQHATTSLMGLGCPGVPVNNVLNNWGTINTSIKYEDVGSQNGPGDVFLFMDDGSCGNGASWIYNSTDYSGDWTQMVQGDGCFCYDFKTFHIATGTLSGNSLRIYNGTDPANSTLIATFVLNVPINSSLGWVRICAPIDFSDSAGNLPSNADGQWTINTGLASDWDTLISGVNGIGYLVDVAGGDEKFGIDNICISDICDSTLIPDPEPTNDGAYCCEVSDGTQNTNLVQNGNFEFGNTSFSSSYTVSSATYPGEYDVVTSASNFNATINDHSNCQDPTNYQYNDMFMVVNGKTQQPSGTTSVIWEQTISIQPDKNYKLCANFKNMPQCTFDILPEIQIEINGFLYGWEIINADPSDPCDWIELTECFVGDNDQANIKIHLKEDGNGDGNDLAIDDISVQEKLDQNLSITVQHQGNPQQIIGSVNTISNTDDAILIGDECSEINNGYQYYWFVYELTTYPFNAPIDFINMAPNSWSWSSNLGGFSTQLPPATSTNPVWNLTTNFPNYYFDNNKLYVIGMYVPSCCDSCYDEAWTYQLTFNSGRIDANNTYTGSVFTQEVREYLKSMFREFGQNVPLNNNEGSMYIYPNPSNDIITIHYENNIKSYEIYDTLGKRILSKVSDVKQIDISNLQSNMYFITVKTEDGKKETLKFIKK</sequence>
<gene>
    <name evidence="3" type="ORF">LY08_00144</name>
</gene>
<protein>
    <submittedName>
        <fullName evidence="3">Putative secreted protein (Por secretion system target)</fullName>
    </submittedName>
</protein>
<name>A0A327RQF7_9FLAO</name>
<accession>A0A327RQF7</accession>
<dbReference type="InterPro" id="IPR026444">
    <property type="entry name" value="Secre_tail"/>
</dbReference>
<dbReference type="Proteomes" id="UP000248703">
    <property type="component" value="Unassembled WGS sequence"/>
</dbReference>